<evidence type="ECO:0000313" key="3">
    <source>
        <dbReference type="Proteomes" id="UP001236652"/>
    </source>
</evidence>
<sequence>MKMERDGMMTKQTKKMFAKVGGTTVAATLLTAGLATPTYAAEADQSQEAMDLYLDAQQNTNDIRWEQMLKYSETSIELQDRLLREAYKSNSSFSMGFDAEGDAVQPFLPQVQMAKNVLSKLEFETKSKIDPSTNEAYGDVDVNLNNFNIASAYMYQNEEKTALKVPSLYRKYFSFQNDKYGELIERLDGMSGMPAQETPGAPAMDTTGMMTSFPNIVKANETNFTFNELKTMGQDYLNVITDELEGAEFSLEEGVDYDGETYDKVSVQIDEEKAQEMIKALLEELKSDETFWNAVMQQMEMQGMPSDMNSEEMIMADLERAIENVDKLSLPEGISIEAYIQDNVVEHEMITMDLKAEGSEEAVTVDMIGSFNKEGEDYEASGEISFGQAGQEEGFTLSYTEDGTSQTDGLAVDNEFRFVVDAVEDANDLTVGLNVQSEYTETTSNSTFDVVLEGDMFEGQPIPEIGGYVNTTLTKGSEDEYSQDTDLGLDLNFDNTQMGSVMASVDFNMEQDVTFTDDLEFPEVVEGDNAVNLNEVSDEELQKIGQDIQKNMKRYSNLFMQIFGETLFAPKK</sequence>
<evidence type="ECO:0008006" key="4">
    <source>
        <dbReference type="Google" id="ProtNLM"/>
    </source>
</evidence>
<dbReference type="EMBL" id="CP126446">
    <property type="protein sequence ID" value="WIF96469.1"/>
    <property type="molecule type" value="Genomic_DNA"/>
</dbReference>
<gene>
    <name evidence="2" type="ORF">QNI29_11970</name>
</gene>
<evidence type="ECO:0000313" key="2">
    <source>
        <dbReference type="EMBL" id="WIF96469.1"/>
    </source>
</evidence>
<reference evidence="2 3" key="1">
    <citation type="submission" date="2023-05" db="EMBL/GenBank/DDBJ databases">
        <title>Comparative genomics reveals the evidence of polycyclic aromatic hydrocarbons degradation in moderately halophilic genus Pontibacillus.</title>
        <authorList>
            <person name="Yang H."/>
            <person name="Qian Z."/>
        </authorList>
    </citation>
    <scope>NUCLEOTIDE SEQUENCE [LARGE SCALE GENOMIC DNA]</scope>
    <source>
        <strain evidence="3">HN14</strain>
    </source>
</reference>
<evidence type="ECO:0000256" key="1">
    <source>
        <dbReference type="SAM" id="SignalP"/>
    </source>
</evidence>
<keyword evidence="1" id="KW-0732">Signal</keyword>
<name>A0ABY8USI7_9BACI</name>
<feature type="signal peptide" evidence="1">
    <location>
        <begin position="1"/>
        <end position="40"/>
    </location>
</feature>
<accession>A0ABY8USI7</accession>
<organism evidence="2 3">
    <name type="scientific">Pontibacillus chungwhensis</name>
    <dbReference type="NCBI Taxonomy" id="265426"/>
    <lineage>
        <taxon>Bacteria</taxon>
        <taxon>Bacillati</taxon>
        <taxon>Bacillota</taxon>
        <taxon>Bacilli</taxon>
        <taxon>Bacillales</taxon>
        <taxon>Bacillaceae</taxon>
        <taxon>Pontibacillus</taxon>
    </lineage>
</organism>
<protein>
    <recommendedName>
        <fullName evidence="4">SbsC C-terminal domain-containing protein</fullName>
    </recommendedName>
</protein>
<keyword evidence="3" id="KW-1185">Reference proteome</keyword>
<feature type="chain" id="PRO_5045701799" description="SbsC C-terminal domain-containing protein" evidence="1">
    <location>
        <begin position="41"/>
        <end position="572"/>
    </location>
</feature>
<dbReference type="RefSeq" id="WP_284526486.1">
    <property type="nucleotide sequence ID" value="NZ_CP126446.1"/>
</dbReference>
<proteinExistence type="predicted"/>
<dbReference type="Proteomes" id="UP001236652">
    <property type="component" value="Chromosome"/>
</dbReference>